<evidence type="ECO:0000256" key="1">
    <source>
        <dbReference type="SAM" id="SignalP"/>
    </source>
</evidence>
<dbReference type="Proteomes" id="UP001150569">
    <property type="component" value="Unassembled WGS sequence"/>
</dbReference>
<accession>A0A9W8DVC0</accession>
<gene>
    <name evidence="2" type="ORF">IWQ60_007157</name>
</gene>
<reference evidence="2" key="1">
    <citation type="submission" date="2022-07" db="EMBL/GenBank/DDBJ databases">
        <title>Phylogenomic reconstructions and comparative analyses of Kickxellomycotina fungi.</title>
        <authorList>
            <person name="Reynolds N.K."/>
            <person name="Stajich J.E."/>
            <person name="Barry K."/>
            <person name="Grigoriev I.V."/>
            <person name="Crous P."/>
            <person name="Smith M.E."/>
        </authorList>
    </citation>
    <scope>NUCLEOTIDE SEQUENCE</scope>
    <source>
        <strain evidence="2">RSA 861</strain>
    </source>
</reference>
<proteinExistence type="predicted"/>
<keyword evidence="3" id="KW-1185">Reference proteome</keyword>
<feature type="signal peptide" evidence="1">
    <location>
        <begin position="1"/>
        <end position="22"/>
    </location>
</feature>
<keyword evidence="1" id="KW-0732">Signal</keyword>
<evidence type="ECO:0000313" key="3">
    <source>
        <dbReference type="Proteomes" id="UP001150569"/>
    </source>
</evidence>
<protein>
    <submittedName>
        <fullName evidence="2">Uncharacterized protein</fullName>
    </submittedName>
</protein>
<comment type="caution">
    <text evidence="2">The sequence shown here is derived from an EMBL/GenBank/DDBJ whole genome shotgun (WGS) entry which is preliminary data.</text>
</comment>
<name>A0A9W8DVC0_9FUNG</name>
<feature type="non-terminal residue" evidence="2">
    <location>
        <position position="96"/>
    </location>
</feature>
<organism evidence="2 3">
    <name type="scientific">Tieghemiomyces parasiticus</name>
    <dbReference type="NCBI Taxonomy" id="78921"/>
    <lineage>
        <taxon>Eukaryota</taxon>
        <taxon>Fungi</taxon>
        <taxon>Fungi incertae sedis</taxon>
        <taxon>Zoopagomycota</taxon>
        <taxon>Kickxellomycotina</taxon>
        <taxon>Dimargaritomycetes</taxon>
        <taxon>Dimargaritales</taxon>
        <taxon>Dimargaritaceae</taxon>
        <taxon>Tieghemiomyces</taxon>
    </lineage>
</organism>
<sequence length="96" mass="10481">MTQAILVISWQVTMGSLEVCLAFDCTQVAKAVVQELGCQFSIVVYTLAKAMAHPKQLAQLTIVNVAWVDGLKHQHLLQFAGTISHPDTVNTPVHLL</sequence>
<evidence type="ECO:0000313" key="2">
    <source>
        <dbReference type="EMBL" id="KAJ1919795.1"/>
    </source>
</evidence>
<feature type="chain" id="PRO_5040879622" evidence="1">
    <location>
        <begin position="23"/>
        <end position="96"/>
    </location>
</feature>
<dbReference type="EMBL" id="JANBPT010000462">
    <property type="protein sequence ID" value="KAJ1919795.1"/>
    <property type="molecule type" value="Genomic_DNA"/>
</dbReference>
<dbReference type="AlphaFoldDB" id="A0A9W8DVC0"/>